<evidence type="ECO:0000259" key="3">
    <source>
        <dbReference type="Pfam" id="PF20942"/>
    </source>
</evidence>
<protein>
    <recommendedName>
        <fullName evidence="7">DUF4785 domain-containing protein</fullName>
    </recommendedName>
</protein>
<dbReference type="Pfam" id="PF20943">
    <property type="entry name" value="DUF4785_3rd"/>
    <property type="match status" value="1"/>
</dbReference>
<dbReference type="Pfam" id="PF20942">
    <property type="entry name" value="DUF4785_2nd"/>
    <property type="match status" value="1"/>
</dbReference>
<dbReference type="Pfam" id="PF16024">
    <property type="entry name" value="DUF4785_1st"/>
    <property type="match status" value="1"/>
</dbReference>
<feature type="domain" description="DUF4785" evidence="3">
    <location>
        <begin position="179"/>
        <end position="282"/>
    </location>
</feature>
<evidence type="ECO:0000313" key="5">
    <source>
        <dbReference type="EMBL" id="CEK10314.1"/>
    </source>
</evidence>
<dbReference type="InterPro" id="IPR048295">
    <property type="entry name" value="DUF4785_C"/>
</dbReference>
<accession>A0A0A8UU61</accession>
<gene>
    <name evidence="5" type="ORF">LHA_1261</name>
</gene>
<proteinExistence type="predicted"/>
<evidence type="ECO:0000313" key="6">
    <source>
        <dbReference type="Proteomes" id="UP000032803"/>
    </source>
</evidence>
<dbReference type="InterPro" id="IPR048296">
    <property type="entry name" value="DUF4785_central"/>
</dbReference>
<dbReference type="PATRIC" id="fig|449.7.peg.3271"/>
<evidence type="ECO:0000259" key="4">
    <source>
        <dbReference type="Pfam" id="PF20943"/>
    </source>
</evidence>
<dbReference type="OrthoDB" id="5646881at2"/>
<feature type="chain" id="PRO_5009754339" description="DUF4785 domain-containing protein" evidence="1">
    <location>
        <begin position="21"/>
        <end position="392"/>
    </location>
</feature>
<name>A0A0A8UU61_LEGHA</name>
<dbReference type="Gene3D" id="2.60.40.1930">
    <property type="match status" value="1"/>
</dbReference>
<reference evidence="6" key="1">
    <citation type="submission" date="2014-09" db="EMBL/GenBank/DDBJ databases">
        <authorList>
            <person name="Gomez-Valero L."/>
        </authorList>
    </citation>
    <scope>NUCLEOTIDE SEQUENCE [LARGE SCALE GENOMIC DNA]</scope>
    <source>
        <strain evidence="6">ATCC35250</strain>
    </source>
</reference>
<dbReference type="KEGG" id="lha:LHA_1261"/>
<dbReference type="InterPro" id="IPR031979">
    <property type="entry name" value="DUF4785_N"/>
</dbReference>
<evidence type="ECO:0008006" key="7">
    <source>
        <dbReference type="Google" id="ProtNLM"/>
    </source>
</evidence>
<dbReference type="EMBL" id="LN681225">
    <property type="protein sequence ID" value="CEK10314.1"/>
    <property type="molecule type" value="Genomic_DNA"/>
</dbReference>
<keyword evidence="6" id="KW-1185">Reference proteome</keyword>
<dbReference type="AlphaFoldDB" id="A0A0A8UU61"/>
<feature type="domain" description="DUF4785" evidence="2">
    <location>
        <begin position="35"/>
        <end position="175"/>
    </location>
</feature>
<dbReference type="RefSeq" id="WP_045105712.1">
    <property type="nucleotide sequence ID" value="NZ_LN681225.1"/>
</dbReference>
<evidence type="ECO:0000256" key="1">
    <source>
        <dbReference type="SAM" id="SignalP"/>
    </source>
</evidence>
<dbReference type="Proteomes" id="UP000032803">
    <property type="component" value="Chromosome I"/>
</dbReference>
<organism evidence="5 6">
    <name type="scientific">Legionella hackeliae</name>
    <dbReference type="NCBI Taxonomy" id="449"/>
    <lineage>
        <taxon>Bacteria</taxon>
        <taxon>Pseudomonadati</taxon>
        <taxon>Pseudomonadota</taxon>
        <taxon>Gammaproteobacteria</taxon>
        <taxon>Legionellales</taxon>
        <taxon>Legionellaceae</taxon>
        <taxon>Legionella</taxon>
    </lineage>
</organism>
<evidence type="ECO:0000259" key="2">
    <source>
        <dbReference type="Pfam" id="PF16024"/>
    </source>
</evidence>
<dbReference type="HOGENOM" id="CLU_703562_0_0_6"/>
<keyword evidence="1" id="KW-0732">Signal</keyword>
<dbReference type="STRING" id="449.LHA_1261"/>
<feature type="signal peptide" evidence="1">
    <location>
        <begin position="1"/>
        <end position="20"/>
    </location>
</feature>
<feature type="domain" description="DUF4785" evidence="4">
    <location>
        <begin position="285"/>
        <end position="388"/>
    </location>
</feature>
<dbReference type="Gene3D" id="2.60.120.1370">
    <property type="match status" value="1"/>
</dbReference>
<sequence>MKSRHIIFLVTTAWFTQSLAVTLPTQQIISYECAQCENLSHDDLNSSWATDDEPLNDDVMHQQTSRQYQIKATAQQLNAGIAIHTQAPGAIIHITKAQSDSKTNPDFFIKTRQAKLSMLEASSLFAQKDALKDTAFAGQLVALQLKPELGSGKFILGSNTHLTGDDGQFIIHVYDKYAPTYLSVETDKGRYHYGDKLKVTIRLSDDELNYPIDEINASLINPNGEITNLTLEQVSDNLYQTQIDLQSDKNSQGENWYIAVETTSLVEEETIIRQAHTAFSYVIPSAAISKIKPIDNKPLAFSAKINVATGSRYALEAVLFGSDSEGKLHPINAVQSASWLAPGKHVINFSFDSQQKTNYKAPYYLGYLHLIDFGQLKPVYEYNTPIELTTLG</sequence>